<reference evidence="1" key="1">
    <citation type="submission" date="2023-03" db="EMBL/GenBank/DDBJ databases">
        <title>Massive genome expansion in bonnet fungi (Mycena s.s.) driven by repeated elements and novel gene families across ecological guilds.</title>
        <authorList>
            <consortium name="Lawrence Berkeley National Laboratory"/>
            <person name="Harder C.B."/>
            <person name="Miyauchi S."/>
            <person name="Viragh M."/>
            <person name="Kuo A."/>
            <person name="Thoen E."/>
            <person name="Andreopoulos B."/>
            <person name="Lu D."/>
            <person name="Skrede I."/>
            <person name="Drula E."/>
            <person name="Henrissat B."/>
            <person name="Morin E."/>
            <person name="Kohler A."/>
            <person name="Barry K."/>
            <person name="LaButti K."/>
            <person name="Morin E."/>
            <person name="Salamov A."/>
            <person name="Lipzen A."/>
            <person name="Mereny Z."/>
            <person name="Hegedus B."/>
            <person name="Baldrian P."/>
            <person name="Stursova M."/>
            <person name="Weitz H."/>
            <person name="Taylor A."/>
            <person name="Grigoriev I.V."/>
            <person name="Nagy L.G."/>
            <person name="Martin F."/>
            <person name="Kauserud H."/>
        </authorList>
    </citation>
    <scope>NUCLEOTIDE SEQUENCE</scope>
    <source>
        <strain evidence="1">CBHHK173m</strain>
    </source>
</reference>
<evidence type="ECO:0000313" key="1">
    <source>
        <dbReference type="EMBL" id="KAJ7087346.1"/>
    </source>
</evidence>
<name>A0AAD6XU10_9AGAR</name>
<comment type="caution">
    <text evidence="1">The sequence shown here is derived from an EMBL/GenBank/DDBJ whole genome shotgun (WGS) entry which is preliminary data.</text>
</comment>
<sequence>MSLLSSLTLADFSVVPTPSPDASVFLNHYNVTASDTNNLRFGAAFKFSCASCHIRYSCASTDDDRSRNTGYDFDVHGGVVLYAADDLDARGLYARAADDFDARELYAAADDIRGGPLDQAAFRFASRAAAGDRAGPAASTALAPAGRFARVRRILRSVGRRLRRFLPK</sequence>
<keyword evidence="2" id="KW-1185">Reference proteome</keyword>
<organism evidence="1 2">
    <name type="scientific">Mycena belliarum</name>
    <dbReference type="NCBI Taxonomy" id="1033014"/>
    <lineage>
        <taxon>Eukaryota</taxon>
        <taxon>Fungi</taxon>
        <taxon>Dikarya</taxon>
        <taxon>Basidiomycota</taxon>
        <taxon>Agaricomycotina</taxon>
        <taxon>Agaricomycetes</taxon>
        <taxon>Agaricomycetidae</taxon>
        <taxon>Agaricales</taxon>
        <taxon>Marasmiineae</taxon>
        <taxon>Mycenaceae</taxon>
        <taxon>Mycena</taxon>
    </lineage>
</organism>
<dbReference type="EMBL" id="JARJCN010000029">
    <property type="protein sequence ID" value="KAJ7087346.1"/>
    <property type="molecule type" value="Genomic_DNA"/>
</dbReference>
<proteinExistence type="predicted"/>
<dbReference type="Proteomes" id="UP001222325">
    <property type="component" value="Unassembled WGS sequence"/>
</dbReference>
<protein>
    <submittedName>
        <fullName evidence="1">Uncharacterized protein</fullName>
    </submittedName>
</protein>
<evidence type="ECO:0000313" key="2">
    <source>
        <dbReference type="Proteomes" id="UP001222325"/>
    </source>
</evidence>
<gene>
    <name evidence="1" type="ORF">B0H15DRAFT_801391</name>
</gene>
<accession>A0AAD6XU10</accession>
<dbReference type="AlphaFoldDB" id="A0AAD6XU10"/>